<protein>
    <submittedName>
        <fullName evidence="9">Putative uracil DNA glycosylase superfamily protein</fullName>
    </submittedName>
</protein>
<accession>A0A6M3L073</accession>
<evidence type="ECO:0000313" key="9">
    <source>
        <dbReference type="EMBL" id="QJA87151.1"/>
    </source>
</evidence>
<dbReference type="GO" id="GO:0006281">
    <property type="term" value="P:DNA repair"/>
    <property type="evidence" value="ECO:0007669"/>
    <property type="project" value="UniProtKB-KW"/>
</dbReference>
<dbReference type="Pfam" id="PF03167">
    <property type="entry name" value="UDG"/>
    <property type="match status" value="1"/>
</dbReference>
<dbReference type="SMART" id="SM00986">
    <property type="entry name" value="UDG"/>
    <property type="match status" value="1"/>
</dbReference>
<reference evidence="9" key="1">
    <citation type="submission" date="2020-03" db="EMBL/GenBank/DDBJ databases">
        <title>The deep terrestrial virosphere.</title>
        <authorList>
            <person name="Holmfeldt K."/>
            <person name="Nilsson E."/>
            <person name="Simone D."/>
            <person name="Lopez-Fernandez M."/>
            <person name="Wu X."/>
            <person name="de Brujin I."/>
            <person name="Lundin D."/>
            <person name="Andersson A."/>
            <person name="Bertilsson S."/>
            <person name="Dopson M."/>
        </authorList>
    </citation>
    <scope>NUCLEOTIDE SEQUENCE</scope>
    <source>
        <strain evidence="9">MM415B03043</strain>
    </source>
</reference>
<dbReference type="SMART" id="SM00987">
    <property type="entry name" value="UreE_C"/>
    <property type="match status" value="1"/>
</dbReference>
<keyword evidence="7" id="KW-0234">DNA repair</keyword>
<keyword evidence="1" id="KW-0004">4Fe-4S</keyword>
<evidence type="ECO:0000256" key="2">
    <source>
        <dbReference type="ARBA" id="ARBA00022723"/>
    </source>
</evidence>
<dbReference type="GO" id="GO:0097506">
    <property type="term" value="F:deaminated base DNA N-glycosylase activity"/>
    <property type="evidence" value="ECO:0007669"/>
    <property type="project" value="UniProtKB-ARBA"/>
</dbReference>
<dbReference type="SUPFAM" id="SSF52141">
    <property type="entry name" value="Uracil-DNA glycosylase-like"/>
    <property type="match status" value="1"/>
</dbReference>
<dbReference type="InterPro" id="IPR051536">
    <property type="entry name" value="UDG_Type-4/5"/>
</dbReference>
<evidence type="ECO:0000256" key="1">
    <source>
        <dbReference type="ARBA" id="ARBA00022485"/>
    </source>
</evidence>
<evidence type="ECO:0000256" key="6">
    <source>
        <dbReference type="ARBA" id="ARBA00023014"/>
    </source>
</evidence>
<feature type="domain" description="Uracil-DNA glycosylase-like" evidence="8">
    <location>
        <begin position="15"/>
        <end position="177"/>
    </location>
</feature>
<dbReference type="EMBL" id="MT142685">
    <property type="protein sequence ID" value="QJA87151.1"/>
    <property type="molecule type" value="Genomic_DNA"/>
</dbReference>
<evidence type="ECO:0000256" key="5">
    <source>
        <dbReference type="ARBA" id="ARBA00023004"/>
    </source>
</evidence>
<dbReference type="Gene3D" id="3.40.470.10">
    <property type="entry name" value="Uracil-DNA glycosylase-like domain"/>
    <property type="match status" value="1"/>
</dbReference>
<keyword evidence="5" id="KW-0408">Iron</keyword>
<name>A0A6M3L073_9ZZZZ</name>
<keyword evidence="6" id="KW-0411">Iron-sulfur</keyword>
<organism evidence="9">
    <name type="scientific">viral metagenome</name>
    <dbReference type="NCBI Taxonomy" id="1070528"/>
    <lineage>
        <taxon>unclassified sequences</taxon>
        <taxon>metagenomes</taxon>
        <taxon>organismal metagenomes</taxon>
    </lineage>
</organism>
<dbReference type="GO" id="GO:0046872">
    <property type="term" value="F:metal ion binding"/>
    <property type="evidence" value="ECO:0007669"/>
    <property type="project" value="UniProtKB-KW"/>
</dbReference>
<dbReference type="InterPro" id="IPR005122">
    <property type="entry name" value="Uracil-DNA_glycosylase-like"/>
</dbReference>
<gene>
    <name evidence="9" type="ORF">MM415B03043_0003</name>
</gene>
<keyword evidence="3" id="KW-0227">DNA damage</keyword>
<evidence type="ECO:0000259" key="8">
    <source>
        <dbReference type="SMART" id="SM00986"/>
    </source>
</evidence>
<dbReference type="AlphaFoldDB" id="A0A6M3L073"/>
<evidence type="ECO:0000256" key="7">
    <source>
        <dbReference type="ARBA" id="ARBA00023204"/>
    </source>
</evidence>
<dbReference type="InterPro" id="IPR036895">
    <property type="entry name" value="Uracil-DNA_glycosylase-like_sf"/>
</dbReference>
<evidence type="ECO:0000256" key="4">
    <source>
        <dbReference type="ARBA" id="ARBA00022801"/>
    </source>
</evidence>
<dbReference type="CDD" id="cd10030">
    <property type="entry name" value="UDG-F4_TTUDGA_SPO1dp_like"/>
    <property type="match status" value="1"/>
</dbReference>
<dbReference type="GO" id="GO:0051539">
    <property type="term" value="F:4 iron, 4 sulfur cluster binding"/>
    <property type="evidence" value="ECO:0007669"/>
    <property type="project" value="UniProtKB-KW"/>
</dbReference>
<sequence length="240" mass="26909">MGQCDDCPLKDAVYVPSELHDSKVLFLAEAPGFHEAKEGRPLVGVAGQDFNDIVIECGGTREDGNYVNAVTCRPTKVVEGKTYNRTPNDAEIKLCNDRLALEIETLQPTIIVCMGKVPYVALGGDPKMAMKDVVGTRLLWRNRYDVLVTYHPAAVAHSGGRNTERGKDIRGKIKLAIATALASKHIDRQLMLVELPQSQDSHLQPILAEMKRFRELCKKWWDNSEQCQTCKQKFYCYPDD</sequence>
<keyword evidence="4" id="KW-0378">Hydrolase</keyword>
<dbReference type="PANTHER" id="PTHR33693:SF1">
    <property type="entry name" value="TYPE-4 URACIL-DNA GLYCOSYLASE"/>
    <property type="match status" value="1"/>
</dbReference>
<dbReference type="PANTHER" id="PTHR33693">
    <property type="entry name" value="TYPE-5 URACIL-DNA GLYCOSYLASE"/>
    <property type="match status" value="1"/>
</dbReference>
<evidence type="ECO:0000256" key="3">
    <source>
        <dbReference type="ARBA" id="ARBA00022763"/>
    </source>
</evidence>
<proteinExistence type="predicted"/>
<keyword evidence="2" id="KW-0479">Metal-binding</keyword>